<sequence length="274" mass="29460">MLALLTLNLFVVLCIFIFDSCKKAAYEKSDAKQANAKFIAALETNKKSIASVSFGSRSSSSTGTTARMVAPTSEEVTIYVQFPNEVDSETSSLFQSANSVQELVELIHEADAIIQYEPTATNSDYQINVPIETIVTALNPLVQESKQYLYSKGFTELEIQQMIAEESAEETDLIPFVMALTQVENSQPVARNYLNFFVNSANARAITWSDAGACAVAALLGDFAGFAYGSTASVWSISAMKTAFKSIAKKALGPVGVAIAVAEFGICLTGVYLS</sequence>
<gene>
    <name evidence="2" type="ORF">GCM10023173_14770</name>
</gene>
<feature type="transmembrane region" description="Helical" evidence="1">
    <location>
        <begin position="251"/>
        <end position="273"/>
    </location>
</feature>
<accession>A0ABP8R288</accession>
<proteinExistence type="predicted"/>
<evidence type="ECO:0000256" key="1">
    <source>
        <dbReference type="SAM" id="Phobius"/>
    </source>
</evidence>
<dbReference type="RefSeq" id="WP_345066830.1">
    <property type="nucleotide sequence ID" value="NZ_BAABGR010000015.1"/>
</dbReference>
<keyword evidence="1" id="KW-0472">Membrane</keyword>
<reference evidence="3" key="1">
    <citation type="journal article" date="2019" name="Int. J. Syst. Evol. Microbiol.">
        <title>The Global Catalogue of Microorganisms (GCM) 10K type strain sequencing project: providing services to taxonomists for standard genome sequencing and annotation.</title>
        <authorList>
            <consortium name="The Broad Institute Genomics Platform"/>
            <consortium name="The Broad Institute Genome Sequencing Center for Infectious Disease"/>
            <person name="Wu L."/>
            <person name="Ma J."/>
        </authorList>
    </citation>
    <scope>NUCLEOTIDE SEQUENCE [LARGE SCALE GENOMIC DNA]</scope>
    <source>
        <strain evidence="3">JCM 17858</strain>
    </source>
</reference>
<dbReference type="EMBL" id="BAABGR010000015">
    <property type="protein sequence ID" value="GAA4516063.1"/>
    <property type="molecule type" value="Genomic_DNA"/>
</dbReference>
<organism evidence="2 3">
    <name type="scientific">Sphingobacterium thermophilum</name>
    <dbReference type="NCBI Taxonomy" id="768534"/>
    <lineage>
        <taxon>Bacteria</taxon>
        <taxon>Pseudomonadati</taxon>
        <taxon>Bacteroidota</taxon>
        <taxon>Sphingobacteriia</taxon>
        <taxon>Sphingobacteriales</taxon>
        <taxon>Sphingobacteriaceae</taxon>
        <taxon>Sphingobacterium</taxon>
    </lineage>
</organism>
<name>A0ABP8R288_9SPHI</name>
<comment type="caution">
    <text evidence="2">The sequence shown here is derived from an EMBL/GenBank/DDBJ whole genome shotgun (WGS) entry which is preliminary data.</text>
</comment>
<keyword evidence="1" id="KW-0812">Transmembrane</keyword>
<evidence type="ECO:0000313" key="3">
    <source>
        <dbReference type="Proteomes" id="UP001500394"/>
    </source>
</evidence>
<keyword evidence="3" id="KW-1185">Reference proteome</keyword>
<dbReference type="Proteomes" id="UP001500394">
    <property type="component" value="Unassembled WGS sequence"/>
</dbReference>
<evidence type="ECO:0000313" key="2">
    <source>
        <dbReference type="EMBL" id="GAA4516063.1"/>
    </source>
</evidence>
<keyword evidence="1" id="KW-1133">Transmembrane helix</keyword>
<protein>
    <submittedName>
        <fullName evidence="2">Uncharacterized protein</fullName>
    </submittedName>
</protein>